<proteinExistence type="predicted"/>
<gene>
    <name evidence="1" type="ORF">METZ01_LOCUS310490</name>
</gene>
<organism evidence="1">
    <name type="scientific">marine metagenome</name>
    <dbReference type="NCBI Taxonomy" id="408172"/>
    <lineage>
        <taxon>unclassified sequences</taxon>
        <taxon>metagenomes</taxon>
        <taxon>ecological metagenomes</taxon>
    </lineage>
</organism>
<reference evidence="1" key="1">
    <citation type="submission" date="2018-05" db="EMBL/GenBank/DDBJ databases">
        <authorList>
            <person name="Lanie J.A."/>
            <person name="Ng W.-L."/>
            <person name="Kazmierczak K.M."/>
            <person name="Andrzejewski T.M."/>
            <person name="Davidsen T.M."/>
            <person name="Wayne K.J."/>
            <person name="Tettelin H."/>
            <person name="Glass J.I."/>
            <person name="Rusch D."/>
            <person name="Podicherti R."/>
            <person name="Tsui H.-C.T."/>
            <person name="Winkler M.E."/>
        </authorList>
    </citation>
    <scope>NUCLEOTIDE SEQUENCE</scope>
</reference>
<dbReference type="EMBL" id="UINC01098824">
    <property type="protein sequence ID" value="SVC57636.1"/>
    <property type="molecule type" value="Genomic_DNA"/>
</dbReference>
<protein>
    <submittedName>
        <fullName evidence="1">Uncharacterized protein</fullName>
    </submittedName>
</protein>
<accession>A0A382N984</accession>
<name>A0A382N984_9ZZZZ</name>
<feature type="non-terminal residue" evidence="1">
    <location>
        <position position="78"/>
    </location>
</feature>
<dbReference type="AlphaFoldDB" id="A0A382N984"/>
<sequence>MYLANLLEKEIDFEYKIFEKLSKFNLEDGYGIQLSVNSIKLLNKIGFKNLSAYDLSFPKRVNFIDAKIPVFQNVQAEP</sequence>
<evidence type="ECO:0000313" key="1">
    <source>
        <dbReference type="EMBL" id="SVC57636.1"/>
    </source>
</evidence>